<feature type="domain" description="Telomerase activating protein Est1-like N-terminal" evidence="7">
    <location>
        <begin position="73"/>
        <end position="186"/>
    </location>
</feature>
<feature type="domain" description="DNA/RNA-binding" evidence="6">
    <location>
        <begin position="200"/>
        <end position="487"/>
    </location>
</feature>
<dbReference type="GO" id="GO:0005697">
    <property type="term" value="C:telomerase holoenzyme complex"/>
    <property type="evidence" value="ECO:0007669"/>
    <property type="project" value="TreeGrafter"/>
</dbReference>
<evidence type="ECO:0000259" key="6">
    <source>
        <dbReference type="Pfam" id="PF10373"/>
    </source>
</evidence>
<organism evidence="9 10">
    <name type="scientific">Spizellomyces punctatus (strain DAOM BR117)</name>
    <dbReference type="NCBI Taxonomy" id="645134"/>
    <lineage>
        <taxon>Eukaryota</taxon>
        <taxon>Fungi</taxon>
        <taxon>Fungi incertae sedis</taxon>
        <taxon>Chytridiomycota</taxon>
        <taxon>Chytridiomycota incertae sedis</taxon>
        <taxon>Chytridiomycetes</taxon>
        <taxon>Spizellomycetales</taxon>
        <taxon>Spizellomycetaceae</taxon>
        <taxon>Spizellomyces</taxon>
    </lineage>
</organism>
<evidence type="ECO:0000256" key="4">
    <source>
        <dbReference type="ARBA" id="ARBA00023242"/>
    </source>
</evidence>
<evidence type="ECO:0000256" key="3">
    <source>
        <dbReference type="ARBA" id="ARBA00022490"/>
    </source>
</evidence>
<dbReference type="OMA" id="QYNQNEQ"/>
<dbReference type="PANTHER" id="PTHR15696">
    <property type="entry name" value="SMG-7 SUPPRESSOR WITH MORPHOLOGICAL EFFECT ON GENITALIA PROTEIN 7"/>
    <property type="match status" value="1"/>
</dbReference>
<comment type="subcellular location">
    <subcellularLocation>
        <location evidence="2">Cytoplasm</location>
    </subcellularLocation>
    <subcellularLocation>
        <location evidence="1">Nucleus</location>
    </subcellularLocation>
</comment>
<evidence type="ECO:0000256" key="5">
    <source>
        <dbReference type="SAM" id="Phobius"/>
    </source>
</evidence>
<feature type="domain" description="PIN" evidence="8">
    <location>
        <begin position="591"/>
        <end position="731"/>
    </location>
</feature>
<dbReference type="Pfam" id="PF10374">
    <property type="entry name" value="EST1"/>
    <property type="match status" value="1"/>
</dbReference>
<dbReference type="Proteomes" id="UP000053201">
    <property type="component" value="Unassembled WGS sequence"/>
</dbReference>
<keyword evidence="3" id="KW-0963">Cytoplasm</keyword>
<accession>A0A0L0HCQ3</accession>
<feature type="transmembrane region" description="Helical" evidence="5">
    <location>
        <begin position="405"/>
        <end position="430"/>
    </location>
</feature>
<evidence type="ECO:0000259" key="7">
    <source>
        <dbReference type="Pfam" id="PF10374"/>
    </source>
</evidence>
<gene>
    <name evidence="9" type="ORF">SPPG_06362</name>
</gene>
<dbReference type="VEuPathDB" id="FungiDB:SPPG_06362"/>
<dbReference type="GO" id="GO:0070034">
    <property type="term" value="F:telomerase RNA binding"/>
    <property type="evidence" value="ECO:0007669"/>
    <property type="project" value="TreeGrafter"/>
</dbReference>
<evidence type="ECO:0000313" key="9">
    <source>
        <dbReference type="EMBL" id="KNC98679.1"/>
    </source>
</evidence>
<dbReference type="GeneID" id="27689674"/>
<evidence type="ECO:0000313" key="10">
    <source>
        <dbReference type="Proteomes" id="UP000053201"/>
    </source>
</evidence>
<feature type="transmembrane region" description="Helical" evidence="5">
    <location>
        <begin position="365"/>
        <end position="385"/>
    </location>
</feature>
<dbReference type="eggNOG" id="KOG2162">
    <property type="taxonomic scope" value="Eukaryota"/>
</dbReference>
<sequence>MTKPMSKDRLDTVSLWSEAQSFERALREHELRKRQQRSLALVDTDAGRLRLCLLELYEDLIIVDPTFAAAKNVDDKLWNVVFYVRLEELRSLIRKLQIEPNPSLLAASEELQNHLNMAISFYQTLLLTMKSTFQEDLIAFGIEQYACKRDAHDEPLSDVQVKLSLFQLIHKCTVYLGDLSRYREIHSLSNGKNWQSPRYHYLKAIRINPDIGKPYSQLAIVASYTRSDLEVIYWYCLSLANLNPHSVTKENITAFYNSQETKAMLQSSEPQSSRFPLQQATTDFLSFHRQTFDPESVVMSDLLSSYVKTIEIVRAIPTTSSQAVPLPDWLRMVMPILAATYYDMDQRFGKTDQTAVRHRVRIIQVFLAAMAFDFLAIMLDVLLNNMTETEVAMETLAESPDASRLFGYLSPIALMCAWLEMNLNVFVMFLNYAKTIKEAEVVLPTVTKFLRSLGKFANIISSFADMDGSIDCLPEDADLLGFLPLRNYYQQLDLESIEDVLKDRQSAVSDQMAIRMARVARFAKKLSEDERINFFRFNETDGTFNVLDEDAKKKEMHKLMKALATERLKDQVSTLEQNINKLKELSCPMILIDTNGYVHHLGLVKKWLASRKSIVIVPMEVIDNLDRLKKGTEKINARAREAIRYLEQRFRYRSEYLRGQQDEERIALWDREGTLPNSAGFVPKHMRSILACALYYQTRVAPQPLDETDVPFALVTDDTALAEVACGVGVVVRGVQDWKMFIEEKIRKR</sequence>
<dbReference type="InterPro" id="IPR019458">
    <property type="entry name" value="Est1-like_N"/>
</dbReference>
<dbReference type="EMBL" id="KQ257460">
    <property type="protein sequence ID" value="KNC98679.1"/>
    <property type="molecule type" value="Genomic_DNA"/>
</dbReference>
<dbReference type="InParanoid" id="A0A0L0HCQ3"/>
<keyword evidence="4" id="KW-0539">Nucleus</keyword>
<proteinExistence type="predicted"/>
<dbReference type="Gene3D" id="3.40.50.1010">
    <property type="entry name" value="5'-nuclease"/>
    <property type="match status" value="1"/>
</dbReference>
<dbReference type="GO" id="GO:0005737">
    <property type="term" value="C:cytoplasm"/>
    <property type="evidence" value="ECO:0007669"/>
    <property type="project" value="UniProtKB-SubCell"/>
</dbReference>
<keyword evidence="5" id="KW-0472">Membrane</keyword>
<dbReference type="SUPFAM" id="SSF48452">
    <property type="entry name" value="TPR-like"/>
    <property type="match status" value="1"/>
</dbReference>
<dbReference type="InterPro" id="IPR011990">
    <property type="entry name" value="TPR-like_helical_dom_sf"/>
</dbReference>
<dbReference type="Pfam" id="PF13638">
    <property type="entry name" value="PIN_4"/>
    <property type="match status" value="1"/>
</dbReference>
<dbReference type="AlphaFoldDB" id="A0A0L0HCQ3"/>
<name>A0A0L0HCQ3_SPIPD</name>
<reference evidence="9 10" key="1">
    <citation type="submission" date="2009-08" db="EMBL/GenBank/DDBJ databases">
        <title>The Genome Sequence of Spizellomyces punctatus strain DAOM BR117.</title>
        <authorList>
            <consortium name="The Broad Institute Genome Sequencing Platform"/>
            <person name="Russ C."/>
            <person name="Cuomo C."/>
            <person name="Shea T."/>
            <person name="Young S.K."/>
            <person name="Zeng Q."/>
            <person name="Koehrsen M."/>
            <person name="Haas B."/>
            <person name="Borodovsky M."/>
            <person name="Guigo R."/>
            <person name="Alvarado L."/>
            <person name="Berlin A."/>
            <person name="Bochicchio J."/>
            <person name="Borenstein D."/>
            <person name="Chapman S."/>
            <person name="Chen Z."/>
            <person name="Engels R."/>
            <person name="Freedman E."/>
            <person name="Gellesch M."/>
            <person name="Goldberg J."/>
            <person name="Griggs A."/>
            <person name="Gujja S."/>
            <person name="Heiman D."/>
            <person name="Hepburn T."/>
            <person name="Howarth C."/>
            <person name="Jen D."/>
            <person name="Larson L."/>
            <person name="Lewis B."/>
            <person name="Mehta T."/>
            <person name="Park D."/>
            <person name="Pearson M."/>
            <person name="Roberts A."/>
            <person name="Saif S."/>
            <person name="Shenoy N."/>
            <person name="Sisk P."/>
            <person name="Stolte C."/>
            <person name="Sykes S."/>
            <person name="Thomson T."/>
            <person name="Walk T."/>
            <person name="White J."/>
            <person name="Yandava C."/>
            <person name="Burger G."/>
            <person name="Gray M.W."/>
            <person name="Holland P.W.H."/>
            <person name="King N."/>
            <person name="Lang F.B.F."/>
            <person name="Roger A.J."/>
            <person name="Ruiz-Trillo I."/>
            <person name="Lander E."/>
            <person name="Nusbaum C."/>
        </authorList>
    </citation>
    <scope>NUCLEOTIDE SEQUENCE [LARGE SCALE GENOMIC DNA]</scope>
    <source>
        <strain evidence="9 10">DAOM BR117</strain>
    </source>
</reference>
<keyword evidence="10" id="KW-1185">Reference proteome</keyword>
<dbReference type="Gene3D" id="1.25.40.10">
    <property type="entry name" value="Tetratricopeptide repeat domain"/>
    <property type="match status" value="1"/>
</dbReference>
<protein>
    <recommendedName>
        <fullName evidence="11">PIN domain-containing protein</fullName>
    </recommendedName>
</protein>
<evidence type="ECO:0000256" key="1">
    <source>
        <dbReference type="ARBA" id="ARBA00004123"/>
    </source>
</evidence>
<keyword evidence="5" id="KW-0812">Transmembrane</keyword>
<dbReference type="InterPro" id="IPR029060">
    <property type="entry name" value="PIN-like_dom_sf"/>
</dbReference>
<dbReference type="GO" id="GO:0042162">
    <property type="term" value="F:telomeric DNA binding"/>
    <property type="evidence" value="ECO:0007669"/>
    <property type="project" value="TreeGrafter"/>
</dbReference>
<keyword evidence="5" id="KW-1133">Transmembrane helix</keyword>
<dbReference type="RefSeq" id="XP_016606719.1">
    <property type="nucleotide sequence ID" value="XM_016754574.1"/>
</dbReference>
<dbReference type="SUPFAM" id="SSF88723">
    <property type="entry name" value="PIN domain-like"/>
    <property type="match status" value="1"/>
</dbReference>
<evidence type="ECO:0008006" key="11">
    <source>
        <dbReference type="Google" id="ProtNLM"/>
    </source>
</evidence>
<dbReference type="PANTHER" id="PTHR15696:SF0">
    <property type="entry name" value="TELOMERASE-BINDING PROTEIN EST1A"/>
    <property type="match status" value="1"/>
</dbReference>
<evidence type="ECO:0000259" key="8">
    <source>
        <dbReference type="Pfam" id="PF13638"/>
    </source>
</evidence>
<dbReference type="GO" id="GO:0000184">
    <property type="term" value="P:nuclear-transcribed mRNA catabolic process, nonsense-mediated decay"/>
    <property type="evidence" value="ECO:0007669"/>
    <property type="project" value="TreeGrafter"/>
</dbReference>
<dbReference type="STRING" id="645134.A0A0L0HCQ3"/>
<dbReference type="GO" id="GO:0004540">
    <property type="term" value="F:RNA nuclease activity"/>
    <property type="evidence" value="ECO:0007669"/>
    <property type="project" value="UniProtKB-ARBA"/>
</dbReference>
<dbReference type="OrthoDB" id="69928at2759"/>
<dbReference type="InterPro" id="IPR045153">
    <property type="entry name" value="Est1/Ebs1-like"/>
</dbReference>
<dbReference type="InterPro" id="IPR018834">
    <property type="entry name" value="DNA/RNA-bd_Est1-type"/>
</dbReference>
<evidence type="ECO:0000256" key="2">
    <source>
        <dbReference type="ARBA" id="ARBA00004496"/>
    </source>
</evidence>
<dbReference type="Pfam" id="PF10373">
    <property type="entry name" value="EST1_DNA_bind"/>
    <property type="match status" value="1"/>
</dbReference>
<dbReference type="InterPro" id="IPR002716">
    <property type="entry name" value="PIN_dom"/>
</dbReference>